<dbReference type="PROSITE" id="PS51257">
    <property type="entry name" value="PROKAR_LIPOPROTEIN"/>
    <property type="match status" value="1"/>
</dbReference>
<feature type="signal peptide" evidence="1">
    <location>
        <begin position="1"/>
        <end position="22"/>
    </location>
</feature>
<evidence type="ECO:0000256" key="1">
    <source>
        <dbReference type="SAM" id="SignalP"/>
    </source>
</evidence>
<feature type="chain" id="PRO_5018694673" description="Lipoprotein" evidence="1">
    <location>
        <begin position="23"/>
        <end position="185"/>
    </location>
</feature>
<name>A0A3R8TUM9_9FLAO</name>
<evidence type="ECO:0008006" key="4">
    <source>
        <dbReference type="Google" id="ProtNLM"/>
    </source>
</evidence>
<accession>A0A3R8TUM9</accession>
<comment type="caution">
    <text evidence="2">The sequence shown here is derived from an EMBL/GenBank/DDBJ whole genome shotgun (WGS) entry which is preliminary data.</text>
</comment>
<proteinExistence type="predicted"/>
<gene>
    <name evidence="2" type="ORF">EGI89_14790</name>
</gene>
<dbReference type="EMBL" id="RHPO01000056">
    <property type="protein sequence ID" value="RRT87424.1"/>
    <property type="molecule type" value="Genomic_DNA"/>
</dbReference>
<dbReference type="Proteomes" id="UP000267844">
    <property type="component" value="Unassembled WGS sequence"/>
</dbReference>
<evidence type="ECO:0000313" key="2">
    <source>
        <dbReference type="EMBL" id="RRT87424.1"/>
    </source>
</evidence>
<reference evidence="2 3" key="1">
    <citation type="submission" date="2018-10" db="EMBL/GenBank/DDBJ databases">
        <title>Transmission dynamics of multidrug resistant bacteria on intensive care unit surfaces.</title>
        <authorList>
            <person name="D'Souza A.W."/>
            <person name="Potter R.F."/>
            <person name="Wallace M."/>
            <person name="Shupe A."/>
            <person name="Patel S."/>
            <person name="Sun S."/>
            <person name="Gul D."/>
            <person name="Kwon J.H."/>
            <person name="Andleeb S."/>
            <person name="Burnham C.-A.D."/>
            <person name="Dantas G."/>
        </authorList>
    </citation>
    <scope>NUCLEOTIDE SEQUENCE [LARGE SCALE GENOMIC DNA]</scope>
    <source>
        <strain evidence="2 3">WF_348</strain>
    </source>
</reference>
<protein>
    <recommendedName>
        <fullName evidence="4">Lipoprotein</fullName>
    </recommendedName>
</protein>
<organism evidence="2 3">
    <name type="scientific">Empedobacter falsenii</name>
    <dbReference type="NCBI Taxonomy" id="343874"/>
    <lineage>
        <taxon>Bacteria</taxon>
        <taxon>Pseudomonadati</taxon>
        <taxon>Bacteroidota</taxon>
        <taxon>Flavobacteriia</taxon>
        <taxon>Flavobacteriales</taxon>
        <taxon>Weeksellaceae</taxon>
        <taxon>Empedobacter</taxon>
    </lineage>
</organism>
<keyword evidence="1" id="KW-0732">Signal</keyword>
<sequence>MKKIILASSLLALFSCSITNNAITEKLLDKSLSELKGKGISETIREDSLSFRGEKLLQEHNFSKSDIKNYFNENWNKKENLSVVTFAKTSKTAKLLKGSQVLYSRGEKQEFYILNQIESNRIYTFSISPTDENFNTELENIFKLVLPTADKKEIIFRRDWRFDNGKNMFYNFEQHINDFPNYLKK</sequence>
<dbReference type="AlphaFoldDB" id="A0A3R8TUM9"/>
<evidence type="ECO:0000313" key="3">
    <source>
        <dbReference type="Proteomes" id="UP000267844"/>
    </source>
</evidence>
<dbReference type="RefSeq" id="WP_125350765.1">
    <property type="nucleotide sequence ID" value="NZ_RHPN01000058.1"/>
</dbReference>